<dbReference type="PRINTS" id="PR00053">
    <property type="entry name" value="FORKHEAD"/>
</dbReference>
<dbReference type="PROSITE" id="PS00658">
    <property type="entry name" value="FORK_HEAD_2"/>
    <property type="match status" value="1"/>
</dbReference>
<proteinExistence type="predicted"/>
<comment type="subcellular location">
    <subcellularLocation>
        <location evidence="1 7">Nucleus</location>
    </subcellularLocation>
</comment>
<dbReference type="Proteomes" id="UP000298787">
    <property type="component" value="Chromosome 13"/>
</dbReference>
<dbReference type="InterPro" id="IPR047401">
    <property type="entry name" value="FH_FOXN1"/>
</dbReference>
<dbReference type="GO" id="GO:0005634">
    <property type="term" value="C:nucleus"/>
    <property type="evidence" value="ECO:0007669"/>
    <property type="project" value="UniProtKB-SubCell"/>
</dbReference>
<sequence length="544" mass="59837">MSDSPPFCPSSSSSSSSKSQASSPQADIHTCEPCGTSCQQMAESQESNTFNSRTAAVNRRHSVDGTISSGRRGTVDSDRFHPYRRPLRDDLQQCSSSYGCLQEVCSPDTCSDSPSHEAPPCWDQYNGSFQISRLMSSYPELPAVPVEPSCFLSQSYPSYSPPSSLQQGSSRLYGNNDQSNSTKYSLSTQSHQESVTQSLFPKPIYSYSILIFLALKNSRTGSLPVSEIYSFMTEHFPFFKTAPDGWKNSVRHNLSLNKCFVKVENKNGNSSRKGCLWALNPAKVEKMQEELHKWRRKDPITVRRSMARPECLDRLLGDEPDKQRSLSLYTNSALLSRVSPIFSTTSSSRTPPQAQPPCVSIRHPEYASVQPQLPCYVPHAAAYPSMYSPCGQPTANGSLNSPTAGKIPPAYNGATQADCSDGPRSMQEFLLEGDASYDVDTLNPSLTDLQLQGNIWEELRKDSLVSDLQITTTTPTITSALQDHHVQSSCQQVTAPTAYRRKAEYEDGNACSGRGCWNGLHPVVYSGMESLAGYLTCTTSISLM</sequence>
<dbReference type="InterPro" id="IPR036388">
    <property type="entry name" value="WH-like_DNA-bd_sf"/>
</dbReference>
<keyword evidence="4 7" id="KW-0238">DNA-binding</keyword>
<evidence type="ECO:0000256" key="2">
    <source>
        <dbReference type="ARBA" id="ARBA00022473"/>
    </source>
</evidence>
<dbReference type="GO" id="GO:0000976">
    <property type="term" value="F:transcription cis-regulatory region binding"/>
    <property type="evidence" value="ECO:0007669"/>
    <property type="project" value="TreeGrafter"/>
</dbReference>
<dbReference type="SMART" id="SM00339">
    <property type="entry name" value="FH"/>
    <property type="match status" value="1"/>
</dbReference>
<dbReference type="Gene3D" id="1.10.10.10">
    <property type="entry name" value="Winged helix-like DNA-binding domain superfamily/Winged helix DNA-binding domain"/>
    <property type="match status" value="1"/>
</dbReference>
<evidence type="ECO:0000259" key="9">
    <source>
        <dbReference type="PROSITE" id="PS50039"/>
    </source>
</evidence>
<feature type="DNA-binding region" description="Fork-head" evidence="7">
    <location>
        <begin position="202"/>
        <end position="298"/>
    </location>
</feature>
<feature type="region of interest" description="Disordered" evidence="8">
    <location>
        <begin position="161"/>
        <end position="188"/>
    </location>
</feature>
<feature type="domain" description="Fork-head" evidence="9">
    <location>
        <begin position="202"/>
        <end position="298"/>
    </location>
</feature>
<dbReference type="EMBL" id="CM014090">
    <property type="protein sequence ID" value="TKS81091.1"/>
    <property type="molecule type" value="Genomic_DNA"/>
</dbReference>
<keyword evidence="2" id="KW-0217">Developmental protein</keyword>
<dbReference type="PROSITE" id="PS50039">
    <property type="entry name" value="FORK_HEAD_3"/>
    <property type="match status" value="1"/>
</dbReference>
<reference evidence="10 11" key="1">
    <citation type="submission" date="2019-01" db="EMBL/GenBank/DDBJ databases">
        <title>Genome Assembly of Collichthys lucidus.</title>
        <authorList>
            <person name="Cai M."/>
            <person name="Xiao S."/>
        </authorList>
    </citation>
    <scope>NUCLEOTIDE SEQUENCE [LARGE SCALE GENOMIC DNA]</scope>
    <source>
        <strain evidence="10">JT15FE1705JMU</strain>
        <tissue evidence="10">Muscle</tissue>
    </source>
</reference>
<feature type="region of interest" description="Disordered" evidence="8">
    <location>
        <begin position="1"/>
        <end position="28"/>
    </location>
</feature>
<dbReference type="InterPro" id="IPR001766">
    <property type="entry name" value="Fork_head_dom"/>
</dbReference>
<keyword evidence="11" id="KW-1185">Reference proteome</keyword>
<evidence type="ECO:0000313" key="10">
    <source>
        <dbReference type="EMBL" id="TKS81091.1"/>
    </source>
</evidence>
<dbReference type="InterPro" id="IPR049624">
    <property type="entry name" value="FOXN1_4"/>
</dbReference>
<dbReference type="STRING" id="240159.A0A4U5V1S5"/>
<dbReference type="SUPFAM" id="SSF46785">
    <property type="entry name" value="Winged helix' DNA-binding domain"/>
    <property type="match status" value="1"/>
</dbReference>
<dbReference type="AlphaFoldDB" id="A0A4U5V1S5"/>
<gene>
    <name evidence="10" type="ORF">D9C73_015195</name>
</gene>
<evidence type="ECO:0000256" key="4">
    <source>
        <dbReference type="ARBA" id="ARBA00023125"/>
    </source>
</evidence>
<feature type="region of interest" description="Disordered" evidence="8">
    <location>
        <begin position="45"/>
        <end position="82"/>
    </location>
</feature>
<feature type="compositionally biased region" description="Basic and acidic residues" evidence="8">
    <location>
        <begin position="73"/>
        <end position="82"/>
    </location>
</feature>
<evidence type="ECO:0000256" key="8">
    <source>
        <dbReference type="SAM" id="MobiDB-lite"/>
    </source>
</evidence>
<organism evidence="10 11">
    <name type="scientific">Collichthys lucidus</name>
    <name type="common">Big head croaker</name>
    <name type="synonym">Sciaena lucida</name>
    <dbReference type="NCBI Taxonomy" id="240159"/>
    <lineage>
        <taxon>Eukaryota</taxon>
        <taxon>Metazoa</taxon>
        <taxon>Chordata</taxon>
        <taxon>Craniata</taxon>
        <taxon>Vertebrata</taxon>
        <taxon>Euteleostomi</taxon>
        <taxon>Actinopterygii</taxon>
        <taxon>Neopterygii</taxon>
        <taxon>Teleostei</taxon>
        <taxon>Neoteleostei</taxon>
        <taxon>Acanthomorphata</taxon>
        <taxon>Eupercaria</taxon>
        <taxon>Sciaenidae</taxon>
        <taxon>Collichthys</taxon>
    </lineage>
</organism>
<feature type="compositionally biased region" description="Polar residues" evidence="8">
    <location>
        <begin position="172"/>
        <end position="188"/>
    </location>
</feature>
<dbReference type="FunFam" id="1.10.10.10:FF:000122">
    <property type="entry name" value="Forkhead box protein N1"/>
    <property type="match status" value="1"/>
</dbReference>
<keyword evidence="3" id="KW-0805">Transcription regulation</keyword>
<dbReference type="PANTHER" id="PTHR46721">
    <property type="entry name" value="FORKHEAD BOX PROTEIN N1"/>
    <property type="match status" value="1"/>
</dbReference>
<name>A0A4U5V1S5_COLLU</name>
<dbReference type="PANTHER" id="PTHR46721:SF3">
    <property type="entry name" value="FORKHEAD BOX N1"/>
    <property type="match status" value="1"/>
</dbReference>
<feature type="compositionally biased region" description="Low complexity" evidence="8">
    <location>
        <begin position="161"/>
        <end position="170"/>
    </location>
</feature>
<dbReference type="CDD" id="cd20056">
    <property type="entry name" value="FH_FOXN1"/>
    <property type="match status" value="1"/>
</dbReference>
<feature type="compositionally biased region" description="Polar residues" evidence="8">
    <location>
        <begin position="45"/>
        <end position="55"/>
    </location>
</feature>
<evidence type="ECO:0000256" key="6">
    <source>
        <dbReference type="ARBA" id="ARBA00023242"/>
    </source>
</evidence>
<evidence type="ECO:0000313" key="11">
    <source>
        <dbReference type="Proteomes" id="UP000298787"/>
    </source>
</evidence>
<evidence type="ECO:0000256" key="7">
    <source>
        <dbReference type="PROSITE-ProRule" id="PRU00089"/>
    </source>
</evidence>
<evidence type="ECO:0000256" key="1">
    <source>
        <dbReference type="ARBA" id="ARBA00004123"/>
    </source>
</evidence>
<evidence type="ECO:0000256" key="3">
    <source>
        <dbReference type="ARBA" id="ARBA00023015"/>
    </source>
</evidence>
<dbReference type="InterPro" id="IPR030456">
    <property type="entry name" value="TF_fork_head_CS_2"/>
</dbReference>
<dbReference type="GO" id="GO:0000981">
    <property type="term" value="F:DNA-binding transcription factor activity, RNA polymerase II-specific"/>
    <property type="evidence" value="ECO:0007669"/>
    <property type="project" value="TreeGrafter"/>
</dbReference>
<protein>
    <submittedName>
        <fullName evidence="10">Forkhead box protein N1 Hepatocyte nuclear factor 3 forkhead-like protein 11</fullName>
    </submittedName>
</protein>
<accession>A0A4U5V1S5</accession>
<keyword evidence="5" id="KW-0804">Transcription</keyword>
<keyword evidence="6 7" id="KW-0539">Nucleus</keyword>
<dbReference type="Pfam" id="PF00250">
    <property type="entry name" value="Forkhead"/>
    <property type="match status" value="1"/>
</dbReference>
<feature type="compositionally biased region" description="Low complexity" evidence="8">
    <location>
        <begin position="1"/>
        <end position="24"/>
    </location>
</feature>
<evidence type="ECO:0000256" key="5">
    <source>
        <dbReference type="ARBA" id="ARBA00023163"/>
    </source>
</evidence>
<dbReference type="InterPro" id="IPR036390">
    <property type="entry name" value="WH_DNA-bd_sf"/>
</dbReference>